<evidence type="ECO:0000259" key="1">
    <source>
        <dbReference type="SMART" id="SM00858"/>
    </source>
</evidence>
<dbReference type="SMART" id="SM00858">
    <property type="entry name" value="SAF"/>
    <property type="match status" value="1"/>
</dbReference>
<protein>
    <submittedName>
        <fullName evidence="2">(2R)-sulfolactate sulfo-lyase subunit alpha</fullName>
    </submittedName>
</protein>
<accession>A0A2P8DTU1</accession>
<dbReference type="Pfam" id="PF08666">
    <property type="entry name" value="SAF"/>
    <property type="match status" value="1"/>
</dbReference>
<comment type="caution">
    <text evidence="2">The sequence shown here is derived from an EMBL/GenBank/DDBJ whole genome shotgun (WGS) entry which is preliminary data.</text>
</comment>
<dbReference type="Proteomes" id="UP000240542">
    <property type="component" value="Unassembled WGS sequence"/>
</dbReference>
<organism evidence="2 3">
    <name type="scientific">Murinocardiopsis flavida</name>
    <dbReference type="NCBI Taxonomy" id="645275"/>
    <lineage>
        <taxon>Bacteria</taxon>
        <taxon>Bacillati</taxon>
        <taxon>Actinomycetota</taxon>
        <taxon>Actinomycetes</taxon>
        <taxon>Streptosporangiales</taxon>
        <taxon>Nocardiopsidaceae</taxon>
        <taxon>Murinocardiopsis</taxon>
    </lineage>
</organism>
<dbReference type="OrthoDB" id="9804574at2"/>
<dbReference type="EMBL" id="PYGA01000001">
    <property type="protein sequence ID" value="PSL00638.1"/>
    <property type="molecule type" value="Genomic_DNA"/>
</dbReference>
<keyword evidence="3" id="KW-1185">Reference proteome</keyword>
<reference evidence="2 3" key="1">
    <citation type="submission" date="2018-03" db="EMBL/GenBank/DDBJ databases">
        <title>Genomic Encyclopedia of Archaeal and Bacterial Type Strains, Phase II (KMG-II): from individual species to whole genera.</title>
        <authorList>
            <person name="Goeker M."/>
        </authorList>
    </citation>
    <scope>NUCLEOTIDE SEQUENCE [LARGE SCALE GENOMIC DNA]</scope>
    <source>
        <strain evidence="2 3">DSM 45312</strain>
    </source>
</reference>
<dbReference type="InterPro" id="IPR013974">
    <property type="entry name" value="SAF"/>
</dbReference>
<evidence type="ECO:0000313" key="2">
    <source>
        <dbReference type="EMBL" id="PSL00638.1"/>
    </source>
</evidence>
<dbReference type="GO" id="GO:0016829">
    <property type="term" value="F:lyase activity"/>
    <property type="evidence" value="ECO:0007669"/>
    <property type="project" value="UniProtKB-KW"/>
</dbReference>
<evidence type="ECO:0000313" key="3">
    <source>
        <dbReference type="Proteomes" id="UP000240542"/>
    </source>
</evidence>
<dbReference type="AlphaFoldDB" id="A0A2P8DTU1"/>
<feature type="domain" description="SAF" evidence="1">
    <location>
        <begin position="14"/>
        <end position="90"/>
    </location>
</feature>
<name>A0A2P8DTU1_9ACTN</name>
<dbReference type="RefSeq" id="WP_106580839.1">
    <property type="nucleotide sequence ID" value="NZ_PYGA01000001.1"/>
</dbReference>
<gene>
    <name evidence="2" type="ORF">CLV63_101112</name>
</gene>
<sequence>MTQQPDFLAHDEGDSVAVAVRDVAAGPARIGYLRAETAVDVDVTADIPLGHKVALSAIAEGAEIREYSQLVAIATADIAEGDHVHVHNVRSARWQNSVA</sequence>
<dbReference type="Gene3D" id="2.30.130.110">
    <property type="match status" value="1"/>
</dbReference>
<keyword evidence="2" id="KW-0456">Lyase</keyword>
<proteinExistence type="predicted"/>